<evidence type="ECO:0000313" key="3">
    <source>
        <dbReference type="EMBL" id="AXA36699.1"/>
    </source>
</evidence>
<feature type="repeat" description="TPR" evidence="1">
    <location>
        <begin position="34"/>
        <end position="67"/>
    </location>
</feature>
<dbReference type="KEGG" id="schv:BRCON_1922"/>
<dbReference type="PROSITE" id="PS50005">
    <property type="entry name" value="TPR"/>
    <property type="match status" value="2"/>
</dbReference>
<dbReference type="SUPFAM" id="SSF48452">
    <property type="entry name" value="TPR-like"/>
    <property type="match status" value="1"/>
</dbReference>
<sequence length="556" mass="63608">MQCPYCQTENREDRERCYVCDRDISMLRLIVNKARHHYNLALEHAERGRYQEAIDELHNALDLDRRFVNAHVVLGTLYAKLKQFDRAREAWEAALALQPELAKAHRYLQNLETVERSLPALRVLGGLTVVLFILVIVLGLALFYATRPDPAAQLLRTAYSHIEGGRWATALRELEATTRTARPGSAVEVAARALAKALRSELNSQVRYVQDLKFQENYPEALKRIAEVESWEPDPETSVALAMIKQDINHYYRQRILDLYGRFVAGEVSYADLAERVQQFLQLYPDIPEKEELRQFLNEARELEVSQRLDALREKFRSERDVEATVNELQQLAAQYPGSETIKKVRPQLVDEILSWMFDRFQSLMDARKYDEARELLSEIQNLAAAFRDIVDVSGPVDLASRVLANTERRERLRQVEQLVSSGKIEEAQDEIFSLVTDEALTTAERAVVFACQDKLDKRVQESRLARLRGQKSSLLQLALSDEETSRALQDALALLDQTPSKNSAARRDVLACAAAAAWKLGREKEAQDFLRELERDKAAASLVTQLRKAFTKKKK</sequence>
<evidence type="ECO:0000256" key="1">
    <source>
        <dbReference type="PROSITE-ProRule" id="PRU00339"/>
    </source>
</evidence>
<dbReference type="Gene3D" id="1.25.40.10">
    <property type="entry name" value="Tetratricopeptide repeat domain"/>
    <property type="match status" value="2"/>
</dbReference>
<protein>
    <submittedName>
        <fullName evidence="3">Uncharacterized protein</fullName>
    </submittedName>
</protein>
<proteinExistence type="predicted"/>
<evidence type="ECO:0000256" key="2">
    <source>
        <dbReference type="SAM" id="Phobius"/>
    </source>
</evidence>
<dbReference type="AlphaFoldDB" id="A0A2Z4Y6X9"/>
<name>A0A2Z4Y6X9_SUMC1</name>
<dbReference type="EMBL" id="CP030759">
    <property type="protein sequence ID" value="AXA36699.1"/>
    <property type="molecule type" value="Genomic_DNA"/>
</dbReference>
<organism evidence="3 4">
    <name type="scientific">Sumerlaea chitinivorans</name>
    <dbReference type="NCBI Taxonomy" id="2250252"/>
    <lineage>
        <taxon>Bacteria</taxon>
        <taxon>Candidatus Sumerlaeota</taxon>
        <taxon>Candidatus Sumerlaeia</taxon>
        <taxon>Candidatus Sumerlaeales</taxon>
        <taxon>Candidatus Sumerlaeaceae</taxon>
        <taxon>Candidatus Sumerlaea</taxon>
    </lineage>
</organism>
<dbReference type="SMART" id="SM00028">
    <property type="entry name" value="TPR"/>
    <property type="match status" value="2"/>
</dbReference>
<dbReference type="InterPro" id="IPR019734">
    <property type="entry name" value="TPR_rpt"/>
</dbReference>
<dbReference type="Proteomes" id="UP000262583">
    <property type="component" value="Chromosome"/>
</dbReference>
<evidence type="ECO:0000313" key="4">
    <source>
        <dbReference type="Proteomes" id="UP000262583"/>
    </source>
</evidence>
<keyword evidence="2" id="KW-0472">Membrane</keyword>
<keyword evidence="1" id="KW-0802">TPR repeat</keyword>
<gene>
    <name evidence="3" type="ORF">BRCON_1922</name>
</gene>
<reference evidence="3 4" key="1">
    <citation type="submission" date="2018-05" db="EMBL/GenBank/DDBJ databases">
        <title>A metagenomic window into the 2 km-deep terrestrial subsurface aquifer revealed taxonomically and functionally diverse microbial community comprising novel uncultured bacterial lineages.</title>
        <authorList>
            <person name="Kadnikov V.V."/>
            <person name="Mardanov A.V."/>
            <person name="Beletsky A.V."/>
            <person name="Banks D."/>
            <person name="Pimenov N.V."/>
            <person name="Frank Y.A."/>
            <person name="Karnachuk O.V."/>
            <person name="Ravin N.V."/>
        </authorList>
    </citation>
    <scope>NUCLEOTIDE SEQUENCE [LARGE SCALE GENOMIC DNA]</scope>
    <source>
        <strain evidence="3">BY</strain>
    </source>
</reference>
<accession>A0A2Z4Y6X9</accession>
<dbReference type="Pfam" id="PF14559">
    <property type="entry name" value="TPR_19"/>
    <property type="match status" value="1"/>
</dbReference>
<dbReference type="InterPro" id="IPR011990">
    <property type="entry name" value="TPR-like_helical_dom_sf"/>
</dbReference>
<keyword evidence="2" id="KW-0812">Transmembrane</keyword>
<feature type="transmembrane region" description="Helical" evidence="2">
    <location>
        <begin position="123"/>
        <end position="145"/>
    </location>
</feature>
<keyword evidence="2" id="KW-1133">Transmembrane helix</keyword>
<feature type="repeat" description="TPR" evidence="1">
    <location>
        <begin position="68"/>
        <end position="101"/>
    </location>
</feature>